<sequence length="113" mass="12754">MDRAQRVLQNASQSLFKDSSSESLGPYLDDESLLRVGDAIFTRDISARSHGPIISPIKLYVAYLLLKHHLGNASTKGTTLHKAQVDFEDMKFWVARELYHQYWALVSSLVSTT</sequence>
<organism evidence="1 2">
    <name type="scientific">Bonamia ostreae</name>
    <dbReference type="NCBI Taxonomy" id="126728"/>
    <lineage>
        <taxon>Eukaryota</taxon>
        <taxon>Sar</taxon>
        <taxon>Rhizaria</taxon>
        <taxon>Endomyxa</taxon>
        <taxon>Ascetosporea</taxon>
        <taxon>Haplosporida</taxon>
        <taxon>Bonamia</taxon>
    </lineage>
</organism>
<gene>
    <name evidence="1" type="ORF">MHBO_002441</name>
</gene>
<dbReference type="Proteomes" id="UP001439008">
    <property type="component" value="Unassembled WGS sequence"/>
</dbReference>
<reference evidence="1 2" key="1">
    <citation type="journal article" date="2024" name="BMC Biol.">
        <title>Comparative genomics of Ascetosporea gives new insight into the evolutionary basis for animal parasitism in Rhizaria.</title>
        <authorList>
            <person name="Hiltunen Thoren M."/>
            <person name="Onut-Brannstrom I."/>
            <person name="Alfjorden A."/>
            <person name="Peckova H."/>
            <person name="Swords F."/>
            <person name="Hooper C."/>
            <person name="Holzer A.S."/>
            <person name="Bass D."/>
            <person name="Burki F."/>
        </authorList>
    </citation>
    <scope>NUCLEOTIDE SEQUENCE [LARGE SCALE GENOMIC DNA]</scope>
    <source>
        <strain evidence="1">20-A016</strain>
    </source>
</reference>
<dbReference type="EMBL" id="JBDODL010000875">
    <property type="protein sequence ID" value="MES1920806.1"/>
    <property type="molecule type" value="Genomic_DNA"/>
</dbReference>
<evidence type="ECO:0000313" key="2">
    <source>
        <dbReference type="Proteomes" id="UP001439008"/>
    </source>
</evidence>
<keyword evidence="2" id="KW-1185">Reference proteome</keyword>
<evidence type="ECO:0000313" key="1">
    <source>
        <dbReference type="EMBL" id="MES1920806.1"/>
    </source>
</evidence>
<protein>
    <submittedName>
        <fullName evidence="1">Uncharacterized protein</fullName>
    </submittedName>
</protein>
<accession>A0ABV2AMB3</accession>
<comment type="caution">
    <text evidence="1">The sequence shown here is derived from an EMBL/GenBank/DDBJ whole genome shotgun (WGS) entry which is preliminary data.</text>
</comment>
<name>A0ABV2AMB3_9EUKA</name>
<proteinExistence type="predicted"/>